<feature type="domain" description="BIG2" evidence="3">
    <location>
        <begin position="989"/>
        <end position="1066"/>
    </location>
</feature>
<sequence>MKRAVSMFLVLLLWSSFFFPAVNSKAASNKQTGEKYEILEIVSHASSGSSLTTNYLNNTKDLNITTMTMKRFVALRDELDGKYDAIVISQGDYNPQTIGGSDDAPTASASQRDQQHDTKNVLNDITNLKAKQIKDFYIEKGLPVFIYKKDGSNENALRYTNSKLYKNFSPYLTNKKDNVIFFNDKLQDDFARFGLNGSLESYKTRPRFFLTSAPSSEQVMRKGDTLSFTYNIINYQHFKNKLLTVNLYIDSDFNDKYTSEEIVASKQVQGATGTISYTLPAGYSGPRYWKVEIVDETSALKDYDKGFVKFRDAVPEINVLQIMNVSGDASSLLKETNMKQRYLQTDDYKISIKTTMLTDFQKSIQTLLQERKDPSVSHEAINGLYNMLIFGFGDSYTRGGNGSAAVTDLNDNAINSVLRFIETGQSVMFTHDTFFRHDDKTNKWVTQFGDIVGQIVPKTNLGRSGINQTEKTVKVNSGLMTDYPFALDDSIAVATTHNQYYTLNLEDESIIPWYNLESKDSATYKRDIYDSWNHYYTYSKGNVTYSGTGHTIGFPDEEQKLFVNTMYRAFFGSNHAPQLTVITPQENEKIPSNQPIELSYKVEDLDLVDRTFSTKVWINDQEVYAQNDVPNGTTIIQSLPHNMPNGGTAKIKIEATDARGAKVTKEFQVIIEKVSANMEVSRTISKTLAPVDESIAIQYTITPKPLSLLTNTLLKVTNVAFEEKLPAGIEVVSLPSGFTKQGTITEGYTIKGVLPDISFIKSGTTYIAEPQTFAIQVKPTKKGTFSLSQAKLTYKDVNTQVVHLAFNAVSFVSDYKITDVTLPSTIFVNRGVPKNARLLLNVLPQEATIASVEWSENSNGQIISIDQNGVITAIQEGTAQVTAKVKDIFGNVKTTTMTVIVRIPVDSITINDFTVHVGETISIPITVSPADAKKAISYSLGNSFYAEVNGTNGTITGLKEGVTTLTVQAFNRNDELIQRTVTVTVQAIPVTAVVVSPTVVNINIGETAALTATVAPNNATYKTIEWRSSNPNIASVDENGRVTGLSTGQVTITAQAHNGVVGTAIVHVGSPLTGISLPSTLVVQKGKTINVLPYIAPIPANATTKIVSRSFTIENSYYAVVDQNGEVTAKRLGETPLTVKLIDENGKTWTASTIIRVVEHATDPTKGGNKDGWLY</sequence>
<feature type="domain" description="BIG2" evidence="3">
    <location>
        <begin position="904"/>
        <end position="981"/>
    </location>
</feature>
<proteinExistence type="predicted"/>
<feature type="chain" id="PRO_5039056915" description="BIG2 domain-containing protein" evidence="2">
    <location>
        <begin position="21"/>
        <end position="1175"/>
    </location>
</feature>
<evidence type="ECO:0000313" key="5">
    <source>
        <dbReference type="Proteomes" id="UP000230559"/>
    </source>
</evidence>
<organism evidence="4 5">
    <name type="scientific">Anoxybacillus flavithermus</name>
    <dbReference type="NCBI Taxonomy" id="33934"/>
    <lineage>
        <taxon>Bacteria</taxon>
        <taxon>Bacillati</taxon>
        <taxon>Bacillota</taxon>
        <taxon>Bacilli</taxon>
        <taxon>Bacillales</taxon>
        <taxon>Anoxybacillaceae</taxon>
        <taxon>Anoxybacillus</taxon>
    </lineage>
</organism>
<protein>
    <recommendedName>
        <fullName evidence="3">BIG2 domain-containing protein</fullName>
    </recommendedName>
</protein>
<dbReference type="SUPFAM" id="SSF49373">
    <property type="entry name" value="Invasin/intimin cell-adhesion fragments"/>
    <property type="match status" value="3"/>
</dbReference>
<dbReference type="EMBL" id="PEDM01000014">
    <property type="protein sequence ID" value="PIC04786.1"/>
    <property type="molecule type" value="Genomic_DNA"/>
</dbReference>
<dbReference type="InterPro" id="IPR008964">
    <property type="entry name" value="Invasin/intimin_cell_adhesion"/>
</dbReference>
<keyword evidence="2" id="KW-0732">Signal</keyword>
<dbReference type="Gene3D" id="2.60.40.1080">
    <property type="match status" value="4"/>
</dbReference>
<name>A0A2G5RQ02_9BACL</name>
<feature type="domain" description="BIG2" evidence="3">
    <location>
        <begin position="816"/>
        <end position="895"/>
    </location>
</feature>
<dbReference type="Pfam" id="PF02368">
    <property type="entry name" value="Big_2"/>
    <property type="match status" value="2"/>
</dbReference>
<accession>A0A2G5RQ02</accession>
<gene>
    <name evidence="4" type="ORF">CS060_07980</name>
</gene>
<feature type="signal peptide" evidence="2">
    <location>
        <begin position="1"/>
        <end position="20"/>
    </location>
</feature>
<feature type="domain" description="BIG2" evidence="3">
    <location>
        <begin position="1071"/>
        <end position="1151"/>
    </location>
</feature>
<evidence type="ECO:0000256" key="1">
    <source>
        <dbReference type="SAM" id="MobiDB-lite"/>
    </source>
</evidence>
<evidence type="ECO:0000259" key="3">
    <source>
        <dbReference type="SMART" id="SM00635"/>
    </source>
</evidence>
<comment type="caution">
    <text evidence="4">The sequence shown here is derived from an EMBL/GenBank/DDBJ whole genome shotgun (WGS) entry which is preliminary data.</text>
</comment>
<dbReference type="AlphaFoldDB" id="A0A2G5RQ02"/>
<dbReference type="RefSeq" id="WP_099668861.1">
    <property type="nucleotide sequence ID" value="NZ_PEDM01000014.1"/>
</dbReference>
<evidence type="ECO:0000256" key="2">
    <source>
        <dbReference type="SAM" id="SignalP"/>
    </source>
</evidence>
<reference evidence="4 5" key="1">
    <citation type="submission" date="2017-10" db="EMBL/GenBank/DDBJ databases">
        <title>Draft genome sequence of Anoxybacillus flavithermus KU2-6-11 from caldera Uzon (Russia:Kamchtka).</title>
        <authorList>
            <person name="Korzhuk A.V."/>
            <person name="Rozanov A.S."/>
            <person name="Bryanskaya A.V."/>
            <person name="Peltek S.E."/>
        </authorList>
    </citation>
    <scope>NUCLEOTIDE SEQUENCE [LARGE SCALE GENOMIC DNA]</scope>
    <source>
        <strain evidence="4 5">KU2-6_11</strain>
    </source>
</reference>
<dbReference type="SMART" id="SM00635">
    <property type="entry name" value="BID_2"/>
    <property type="match status" value="4"/>
</dbReference>
<feature type="region of interest" description="Disordered" evidence="1">
    <location>
        <begin position="97"/>
        <end position="118"/>
    </location>
</feature>
<dbReference type="Proteomes" id="UP000230559">
    <property type="component" value="Unassembled WGS sequence"/>
</dbReference>
<dbReference type="InterPro" id="IPR003343">
    <property type="entry name" value="Big_2"/>
</dbReference>
<evidence type="ECO:0000313" key="4">
    <source>
        <dbReference type="EMBL" id="PIC04786.1"/>
    </source>
</evidence>